<evidence type="ECO:0000259" key="8">
    <source>
        <dbReference type="Pfam" id="PF02683"/>
    </source>
</evidence>
<keyword evidence="5 7" id="KW-1133">Transmembrane helix</keyword>
<comment type="subcellular location">
    <subcellularLocation>
        <location evidence="1">Membrane</location>
        <topology evidence="1">Multi-pass membrane protein</topology>
    </subcellularLocation>
</comment>
<keyword evidence="3 7" id="KW-0812">Transmembrane</keyword>
<evidence type="ECO:0000256" key="1">
    <source>
        <dbReference type="ARBA" id="ARBA00004141"/>
    </source>
</evidence>
<dbReference type="Proteomes" id="UP000500938">
    <property type="component" value="Chromosome"/>
</dbReference>
<evidence type="ECO:0000256" key="2">
    <source>
        <dbReference type="ARBA" id="ARBA00006143"/>
    </source>
</evidence>
<feature type="domain" description="Cytochrome C biogenesis protein transmembrane" evidence="8">
    <location>
        <begin position="7"/>
        <end position="218"/>
    </location>
</feature>
<reference evidence="9 10" key="1">
    <citation type="submission" date="2020-05" db="EMBL/GenBank/DDBJ databases">
        <title>Complete genome sequence of Gemmatimonas greenlandica TET16.</title>
        <authorList>
            <person name="Zeng Y."/>
        </authorList>
    </citation>
    <scope>NUCLEOTIDE SEQUENCE [LARGE SCALE GENOMIC DNA]</scope>
    <source>
        <strain evidence="9 10">TET16</strain>
    </source>
</reference>
<dbReference type="PANTHER" id="PTHR31272:SF4">
    <property type="entry name" value="CYTOCHROME C-TYPE BIOGENESIS PROTEIN HI_1454-RELATED"/>
    <property type="match status" value="1"/>
</dbReference>
<gene>
    <name evidence="9" type="ORF">HKW67_10215</name>
</gene>
<dbReference type="RefSeq" id="WP_171225288.1">
    <property type="nucleotide sequence ID" value="NZ_CP053085.1"/>
</dbReference>
<feature type="transmembrane region" description="Helical" evidence="7">
    <location>
        <begin position="85"/>
        <end position="110"/>
    </location>
</feature>
<dbReference type="AlphaFoldDB" id="A0A6M4IPH8"/>
<evidence type="ECO:0000313" key="10">
    <source>
        <dbReference type="Proteomes" id="UP000500938"/>
    </source>
</evidence>
<evidence type="ECO:0000256" key="4">
    <source>
        <dbReference type="ARBA" id="ARBA00022748"/>
    </source>
</evidence>
<protein>
    <submittedName>
        <fullName evidence="9">Cytochrome c biogenesis protein CcdA</fullName>
    </submittedName>
</protein>
<keyword evidence="4" id="KW-0201">Cytochrome c-type biogenesis</keyword>
<sequence>MAPDSLTVLVAFTAGLLSFLSPCVLPLVPSYITFITGMGLDDVSRSRRAALTHAVLFVIGFSFIFVALGAGATAFGQLMLAYRVWIARVGGALMVLMGLWMIGVLNIGALQQERRVHLSDKPIGFLGTILVGIAFGAGWTPCLGPTLGAILLLAANESQLAKGVTLLSFYSLGLAVPFLLSALALEHFLGFFQKFKKNLGLVNRIAGVLLILVGVLMFTGWFERLAAILQPLTPAFLVERL</sequence>
<evidence type="ECO:0000256" key="6">
    <source>
        <dbReference type="ARBA" id="ARBA00023136"/>
    </source>
</evidence>
<keyword evidence="6 7" id="KW-0472">Membrane</keyword>
<evidence type="ECO:0000256" key="5">
    <source>
        <dbReference type="ARBA" id="ARBA00022989"/>
    </source>
</evidence>
<name>A0A6M4IPH8_9BACT</name>
<organism evidence="9 10">
    <name type="scientific">Gemmatimonas groenlandica</name>
    <dbReference type="NCBI Taxonomy" id="2732249"/>
    <lineage>
        <taxon>Bacteria</taxon>
        <taxon>Pseudomonadati</taxon>
        <taxon>Gemmatimonadota</taxon>
        <taxon>Gemmatimonadia</taxon>
        <taxon>Gemmatimonadales</taxon>
        <taxon>Gemmatimonadaceae</taxon>
        <taxon>Gemmatimonas</taxon>
    </lineage>
</organism>
<evidence type="ECO:0000256" key="3">
    <source>
        <dbReference type="ARBA" id="ARBA00022692"/>
    </source>
</evidence>
<dbReference type="GO" id="GO:0016020">
    <property type="term" value="C:membrane"/>
    <property type="evidence" value="ECO:0007669"/>
    <property type="project" value="UniProtKB-SubCell"/>
</dbReference>
<dbReference type="InterPro" id="IPR003834">
    <property type="entry name" value="Cyt_c_assmbl_TM_dom"/>
</dbReference>
<feature type="transmembrane region" description="Helical" evidence="7">
    <location>
        <begin position="122"/>
        <end position="155"/>
    </location>
</feature>
<dbReference type="InterPro" id="IPR051790">
    <property type="entry name" value="Cytochrome_c-biogenesis_DsbD"/>
</dbReference>
<feature type="transmembrane region" description="Helical" evidence="7">
    <location>
        <begin position="167"/>
        <end position="189"/>
    </location>
</feature>
<dbReference type="PANTHER" id="PTHR31272">
    <property type="entry name" value="CYTOCHROME C-TYPE BIOGENESIS PROTEIN HI_1454-RELATED"/>
    <property type="match status" value="1"/>
</dbReference>
<evidence type="ECO:0000256" key="7">
    <source>
        <dbReference type="SAM" id="Phobius"/>
    </source>
</evidence>
<proteinExistence type="inferred from homology"/>
<evidence type="ECO:0000313" key="9">
    <source>
        <dbReference type="EMBL" id="QJR35858.1"/>
    </source>
</evidence>
<accession>A0A6M4IPH8</accession>
<dbReference type="KEGG" id="ggr:HKW67_10215"/>
<dbReference type="GO" id="GO:0017004">
    <property type="term" value="P:cytochrome complex assembly"/>
    <property type="evidence" value="ECO:0007669"/>
    <property type="project" value="UniProtKB-KW"/>
</dbReference>
<keyword evidence="10" id="KW-1185">Reference proteome</keyword>
<feature type="transmembrane region" description="Helical" evidence="7">
    <location>
        <begin position="6"/>
        <end position="28"/>
    </location>
</feature>
<feature type="transmembrane region" description="Helical" evidence="7">
    <location>
        <begin position="49"/>
        <end position="73"/>
    </location>
</feature>
<feature type="transmembrane region" description="Helical" evidence="7">
    <location>
        <begin position="201"/>
        <end position="222"/>
    </location>
</feature>
<comment type="similarity">
    <text evidence="2">Belongs to the DsbD family.</text>
</comment>
<dbReference type="Pfam" id="PF02683">
    <property type="entry name" value="DsbD_TM"/>
    <property type="match status" value="1"/>
</dbReference>
<dbReference type="EMBL" id="CP053085">
    <property type="protein sequence ID" value="QJR35858.1"/>
    <property type="molecule type" value="Genomic_DNA"/>
</dbReference>